<evidence type="ECO:0000256" key="4">
    <source>
        <dbReference type="ARBA" id="ARBA00022759"/>
    </source>
</evidence>
<reference evidence="13 15" key="1">
    <citation type="submission" date="2015-06" db="EMBL/GenBank/DDBJ databases">
        <title>The Genome Sequence of Enterococcus faecium 131EA1.</title>
        <authorList>
            <consortium name="The Broad Institute Genomics Platform"/>
            <consortium name="The Broad Institute Genome Sequencing Center for Infectious Disease"/>
            <person name="Earl A.M."/>
            <person name="Van Tyne D."/>
            <person name="Lebreton F."/>
            <person name="Saavedra J.T."/>
            <person name="Gilmore M.S."/>
            <person name="Manson Mcguire A."/>
            <person name="Clock S."/>
            <person name="Crupain M."/>
            <person name="Rangan U."/>
            <person name="Young S."/>
            <person name="Abouelleil A."/>
            <person name="Cao P."/>
            <person name="Chapman S.B."/>
            <person name="Griggs A."/>
            <person name="Priest M."/>
            <person name="Shea T."/>
            <person name="Wortman J."/>
            <person name="Nusbaum C."/>
            <person name="Birren B."/>
        </authorList>
    </citation>
    <scope>NUCLEOTIDE SEQUENCE [LARGE SCALE GENOMIC DNA]</scope>
    <source>
        <strain evidence="13 15">131EA1</strain>
    </source>
</reference>
<feature type="coiled-coil region" evidence="9">
    <location>
        <begin position="143"/>
        <end position="170"/>
    </location>
</feature>
<dbReference type="GO" id="GO:0045910">
    <property type="term" value="P:negative regulation of DNA recombination"/>
    <property type="evidence" value="ECO:0007669"/>
    <property type="project" value="InterPro"/>
</dbReference>
<dbReference type="Proteomes" id="UP001260956">
    <property type="component" value="Unassembled WGS sequence"/>
</dbReference>
<evidence type="ECO:0000256" key="1">
    <source>
        <dbReference type="ARBA" id="ARBA00022722"/>
    </source>
</evidence>
<dbReference type="InterPro" id="IPR005747">
    <property type="entry name" value="MutS2"/>
</dbReference>
<dbReference type="GO" id="GO:0005524">
    <property type="term" value="F:ATP binding"/>
    <property type="evidence" value="ECO:0007669"/>
    <property type="project" value="UniProtKB-KW"/>
</dbReference>
<dbReference type="GO" id="GO:0004519">
    <property type="term" value="F:endonuclease activity"/>
    <property type="evidence" value="ECO:0007669"/>
    <property type="project" value="UniProtKB-KW"/>
</dbReference>
<evidence type="ECO:0000256" key="8">
    <source>
        <dbReference type="ARBA" id="ARBA00023125"/>
    </source>
</evidence>
<evidence type="ECO:0000256" key="9">
    <source>
        <dbReference type="SAM" id="Coils"/>
    </source>
</evidence>
<keyword evidence="8" id="KW-0238">DNA-binding</keyword>
<dbReference type="PANTHER" id="PTHR48466:SF2">
    <property type="entry name" value="OS10G0509000 PROTEIN"/>
    <property type="match status" value="1"/>
</dbReference>
<gene>
    <name evidence="11" type="ORF">AWT83_06295</name>
    <name evidence="13" type="ORF">EB12_01747</name>
    <name evidence="12" type="ORF">P6Z85_04125</name>
</gene>
<dbReference type="EMBL" id="JARPTX010000009">
    <property type="protein sequence ID" value="MDT2369375.1"/>
    <property type="molecule type" value="Genomic_DNA"/>
</dbReference>
<dbReference type="EMBL" id="LEQJ01000011">
    <property type="protein sequence ID" value="RBS29998.1"/>
    <property type="molecule type" value="Genomic_DNA"/>
</dbReference>
<dbReference type="SUPFAM" id="SSF48334">
    <property type="entry name" value="DNA repair protein MutS, domain III"/>
    <property type="match status" value="1"/>
</dbReference>
<dbReference type="SMART" id="SM00533">
    <property type="entry name" value="MUTSd"/>
    <property type="match status" value="1"/>
</dbReference>
<organism evidence="11 14">
    <name type="scientific">Enterococcus faecium</name>
    <name type="common">Streptococcus faecium</name>
    <dbReference type="NCBI Taxonomy" id="1352"/>
    <lineage>
        <taxon>Bacteria</taxon>
        <taxon>Bacillati</taxon>
        <taxon>Bacillota</taxon>
        <taxon>Bacilli</taxon>
        <taxon>Lactobacillales</taxon>
        <taxon>Enterococcaceae</taxon>
        <taxon>Enterococcus</taxon>
    </lineage>
</organism>
<dbReference type="AlphaFoldDB" id="A0A132P771"/>
<dbReference type="RefSeq" id="WP_002294659.1">
    <property type="nucleotide sequence ID" value="NZ_AP022341.1"/>
</dbReference>
<dbReference type="InterPro" id="IPR027417">
    <property type="entry name" value="P-loop_NTPase"/>
</dbReference>
<keyword evidence="5" id="KW-0378">Hydrolase</keyword>
<dbReference type="GO" id="GO:0019843">
    <property type="term" value="F:rRNA binding"/>
    <property type="evidence" value="ECO:0007669"/>
    <property type="project" value="UniProtKB-KW"/>
</dbReference>
<keyword evidence="3" id="KW-0547">Nucleotide-binding</keyword>
<dbReference type="EMBL" id="LRHK01000001">
    <property type="protein sequence ID" value="KWX18097.1"/>
    <property type="molecule type" value="Genomic_DNA"/>
</dbReference>
<evidence type="ECO:0000256" key="7">
    <source>
        <dbReference type="ARBA" id="ARBA00022884"/>
    </source>
</evidence>
<feature type="domain" description="DNA mismatch repair proteins mutS family" evidence="10">
    <location>
        <begin position="405"/>
        <end position="421"/>
    </location>
</feature>
<dbReference type="GO" id="GO:0140664">
    <property type="term" value="F:ATP-dependent DNA damage sensor activity"/>
    <property type="evidence" value="ECO:0007669"/>
    <property type="project" value="InterPro"/>
</dbReference>
<dbReference type="PATRIC" id="fig|1352.655.peg.1897"/>
<evidence type="ECO:0000259" key="10">
    <source>
        <dbReference type="PROSITE" id="PS00486"/>
    </source>
</evidence>
<dbReference type="NCBIfam" id="TIGR01069">
    <property type="entry name" value="mutS2"/>
    <property type="match status" value="1"/>
</dbReference>
<evidence type="ECO:0000313" key="12">
    <source>
        <dbReference type="EMBL" id="MDT2369375.1"/>
    </source>
</evidence>
<name>A0A132P771_ENTFC</name>
<dbReference type="Proteomes" id="UP000253144">
    <property type="component" value="Unassembled WGS sequence"/>
</dbReference>
<evidence type="ECO:0000256" key="5">
    <source>
        <dbReference type="ARBA" id="ARBA00022801"/>
    </source>
</evidence>
<keyword evidence="4 12" id="KW-0255">Endonuclease</keyword>
<dbReference type="Pfam" id="PF00488">
    <property type="entry name" value="MutS_V"/>
    <property type="match status" value="1"/>
</dbReference>
<dbReference type="PIRSF" id="PIRSF005814">
    <property type="entry name" value="MutS_YshD"/>
    <property type="match status" value="1"/>
</dbReference>
<keyword evidence="6" id="KW-0067">ATP-binding</keyword>
<dbReference type="SUPFAM" id="SSF52540">
    <property type="entry name" value="P-loop containing nucleoside triphosphate hydrolases"/>
    <property type="match status" value="1"/>
</dbReference>
<dbReference type="InterPro" id="IPR000432">
    <property type="entry name" value="DNA_mismatch_repair_MutS_C"/>
</dbReference>
<dbReference type="FunFam" id="3.40.50.300:FF:000830">
    <property type="entry name" value="Endonuclease MutS2"/>
    <property type="match status" value="1"/>
</dbReference>
<accession>A0A132P771</accession>
<sequence>MDNEMISQLQFDRIKKEIQARAIGNYSKKRISDMTVSTNLQTVLDRQEETREARLILESSQHVPFMGLPRIDALTEQVKKGLILQPTDLIEYADFLRSSRMITKFFDKNQYQTPLLFAYSKHLPDLINVEELIDQKIKNNKVSDDASRNLRKVRKQLQLIEKEIQSKLLKFLRHPKNKEMIQEAMIVQKGEYYTIPIKASYKNKIDGTIIDESNKRTTVFIEPTVISKLNEHYQLLKAEEISEEYQVLAALTGAIAENEEVIDLLIETITVLDIIFARAKFSREINGSTPRINKSEHIIIKQGRHPFLPEHAVPLDVEIGKDYRGLIITGANAGGKTVVLKTVGLLTLMAMFGMQVPAKEGTELAVFDEIFVDVGDHQNLENALSTFSGHMQNIAAILKKIKRNTLVLLDEIGSGTEPNEGAALAIAIMESMYEQGALIIATTHYGEIKKFAGDHEDFVPAAMAFDREALRPKYQLRVGETGESQALWIAHKMDMSMKLIHQAERYLAEKAYRTQKKEFLPKTAVTNRKENKKERQLFAKGDRIFVNEYQKEALVYEDIGEDTIDVYLDKKIIHVPRQRVRLVRSAEDLYPTGYDLDSLFIDYKTRKRQRDLERGSKKAHKVLVKEMRKRQEERRVNDENSK</sequence>
<dbReference type="PROSITE" id="PS00486">
    <property type="entry name" value="DNA_MISMATCH_REPAIR_2"/>
    <property type="match status" value="1"/>
</dbReference>
<dbReference type="InterPro" id="IPR007696">
    <property type="entry name" value="DNA_mismatch_repair_MutS_core"/>
</dbReference>
<dbReference type="InterPro" id="IPR045076">
    <property type="entry name" value="MutS"/>
</dbReference>
<keyword evidence="2" id="KW-0699">rRNA-binding</keyword>
<keyword evidence="9" id="KW-0175">Coiled coil</keyword>
<dbReference type="Proteomes" id="UP000070452">
    <property type="component" value="Unassembled WGS sequence"/>
</dbReference>
<dbReference type="GO" id="GO:0016887">
    <property type="term" value="F:ATP hydrolysis activity"/>
    <property type="evidence" value="ECO:0007669"/>
    <property type="project" value="InterPro"/>
</dbReference>
<keyword evidence="1" id="KW-0540">Nuclease</keyword>
<reference evidence="12" key="3">
    <citation type="submission" date="2023-03" db="EMBL/GenBank/DDBJ databases">
        <authorList>
            <person name="Shen W."/>
            <person name="Cai J."/>
        </authorList>
    </citation>
    <scope>NUCLEOTIDE SEQUENCE</scope>
    <source>
        <strain evidence="12">B1010-2</strain>
    </source>
</reference>
<evidence type="ECO:0000256" key="6">
    <source>
        <dbReference type="ARBA" id="ARBA00022840"/>
    </source>
</evidence>
<proteinExistence type="predicted"/>
<dbReference type="SMART" id="SM00534">
    <property type="entry name" value="MUTSac"/>
    <property type="match status" value="1"/>
</dbReference>
<comment type="caution">
    <text evidence="11">The sequence shown here is derived from an EMBL/GenBank/DDBJ whole genome shotgun (WGS) entry which is preliminary data.</text>
</comment>
<protein>
    <submittedName>
        <fullName evidence="13">DNA mismatch repair protein MutS2</fullName>
    </submittedName>
    <submittedName>
        <fullName evidence="12">Endonuclease MutS2</fullName>
    </submittedName>
    <submittedName>
        <fullName evidence="11">Mannonate oxidoreductase</fullName>
    </submittedName>
</protein>
<reference evidence="11 14" key="2">
    <citation type="submission" date="2016-01" db="EMBL/GenBank/DDBJ databases">
        <title>Molecular Mechanisms for transfer of large genomic segments between Enterococcus faecium strains.</title>
        <authorList>
            <person name="Garcia-Solache M.A."/>
            <person name="Lebreton F."/>
            <person name="Mclaughlin R.E."/>
            <person name="Whiteaker J.D."/>
            <person name="Gilmore M.S."/>
            <person name="Rice L.B."/>
        </authorList>
    </citation>
    <scope>NUCLEOTIDE SEQUENCE [LARGE SCALE GENOMIC DNA]</scope>
    <source>
        <strain evidence="11 14">D344RRF x C68</strain>
    </source>
</reference>
<dbReference type="GO" id="GO:0006298">
    <property type="term" value="P:mismatch repair"/>
    <property type="evidence" value="ECO:0007669"/>
    <property type="project" value="InterPro"/>
</dbReference>
<dbReference type="InterPro" id="IPR036187">
    <property type="entry name" value="DNA_mismatch_repair_MutS_sf"/>
</dbReference>
<evidence type="ECO:0000313" key="15">
    <source>
        <dbReference type="Proteomes" id="UP000253144"/>
    </source>
</evidence>
<dbReference type="Gene3D" id="3.40.50.300">
    <property type="entry name" value="P-loop containing nucleotide triphosphate hydrolases"/>
    <property type="match status" value="1"/>
</dbReference>
<evidence type="ECO:0000256" key="2">
    <source>
        <dbReference type="ARBA" id="ARBA00022730"/>
    </source>
</evidence>
<dbReference type="PANTHER" id="PTHR48466">
    <property type="entry name" value="OS10G0509000 PROTEIN-RELATED"/>
    <property type="match status" value="1"/>
</dbReference>
<evidence type="ECO:0000256" key="3">
    <source>
        <dbReference type="ARBA" id="ARBA00022741"/>
    </source>
</evidence>
<evidence type="ECO:0000313" key="13">
    <source>
        <dbReference type="EMBL" id="RBS29998.1"/>
    </source>
</evidence>
<dbReference type="GO" id="GO:0030983">
    <property type="term" value="F:mismatched DNA binding"/>
    <property type="evidence" value="ECO:0007669"/>
    <property type="project" value="InterPro"/>
</dbReference>
<evidence type="ECO:0000313" key="14">
    <source>
        <dbReference type="Proteomes" id="UP000070452"/>
    </source>
</evidence>
<keyword evidence="7" id="KW-0694">RNA-binding</keyword>
<evidence type="ECO:0000313" key="11">
    <source>
        <dbReference type="EMBL" id="KWX18097.1"/>
    </source>
</evidence>